<feature type="transmembrane region" description="Helical" evidence="2">
    <location>
        <begin position="12"/>
        <end position="32"/>
    </location>
</feature>
<name>A0AAE0MA64_9PEZI</name>
<evidence type="ECO:0000313" key="4">
    <source>
        <dbReference type="Proteomes" id="UP001286456"/>
    </source>
</evidence>
<gene>
    <name evidence="3" type="ORF">B0T19DRAFT_234977</name>
</gene>
<sequence>MRQAGPIHSPFLLLFHPAFYATFLPVFLPLRLGAALPPCPQIYCASMYAIHPTLPYISSLSQKSGSKGPQTRLARNGRWIISTLTATTTTRSARPATNLPVVTRLDNQTQSLLTQKLSRCRPQRSGRLLVAKALDIRRSMERADRYAFLARFAKTSQTANRMSSKVSRLLHAPQEVRGVLALCHTLPAHQDPLPASPAVSCILSLAPRPLPTRPAPGPGSDSKARFDCALSAASH</sequence>
<dbReference type="Proteomes" id="UP001286456">
    <property type="component" value="Unassembled WGS sequence"/>
</dbReference>
<organism evidence="3 4">
    <name type="scientific">Cercophora scortea</name>
    <dbReference type="NCBI Taxonomy" id="314031"/>
    <lineage>
        <taxon>Eukaryota</taxon>
        <taxon>Fungi</taxon>
        <taxon>Dikarya</taxon>
        <taxon>Ascomycota</taxon>
        <taxon>Pezizomycotina</taxon>
        <taxon>Sordariomycetes</taxon>
        <taxon>Sordariomycetidae</taxon>
        <taxon>Sordariales</taxon>
        <taxon>Lasiosphaeriaceae</taxon>
        <taxon>Cercophora</taxon>
    </lineage>
</organism>
<dbReference type="AlphaFoldDB" id="A0AAE0MA64"/>
<keyword evidence="4" id="KW-1185">Reference proteome</keyword>
<feature type="region of interest" description="Disordered" evidence="1">
    <location>
        <begin position="212"/>
        <end position="235"/>
    </location>
</feature>
<evidence type="ECO:0000256" key="2">
    <source>
        <dbReference type="SAM" id="Phobius"/>
    </source>
</evidence>
<proteinExistence type="predicted"/>
<reference evidence="3" key="2">
    <citation type="submission" date="2023-06" db="EMBL/GenBank/DDBJ databases">
        <authorList>
            <consortium name="Lawrence Berkeley National Laboratory"/>
            <person name="Haridas S."/>
            <person name="Hensen N."/>
            <person name="Bonometti L."/>
            <person name="Westerberg I."/>
            <person name="Brannstrom I.O."/>
            <person name="Guillou S."/>
            <person name="Cros-Aarteil S."/>
            <person name="Calhoun S."/>
            <person name="Kuo A."/>
            <person name="Mondo S."/>
            <person name="Pangilinan J."/>
            <person name="Riley R."/>
            <person name="Labutti K."/>
            <person name="Andreopoulos B."/>
            <person name="Lipzen A."/>
            <person name="Chen C."/>
            <person name="Yanf M."/>
            <person name="Daum C."/>
            <person name="Ng V."/>
            <person name="Clum A."/>
            <person name="Steindorff A."/>
            <person name="Ohm R."/>
            <person name="Martin F."/>
            <person name="Silar P."/>
            <person name="Natvig D."/>
            <person name="Lalanne C."/>
            <person name="Gautier V."/>
            <person name="Ament-Velasquez S.L."/>
            <person name="Kruys A."/>
            <person name="Hutchinson M.I."/>
            <person name="Powell A.J."/>
            <person name="Barry K."/>
            <person name="Miller A.N."/>
            <person name="Grigoriev I.V."/>
            <person name="Debuchy R."/>
            <person name="Gladieux P."/>
            <person name="Thoren M.H."/>
            <person name="Johannesson H."/>
        </authorList>
    </citation>
    <scope>NUCLEOTIDE SEQUENCE</scope>
    <source>
        <strain evidence="3">SMH4131-1</strain>
    </source>
</reference>
<evidence type="ECO:0000256" key="1">
    <source>
        <dbReference type="SAM" id="MobiDB-lite"/>
    </source>
</evidence>
<keyword evidence="2" id="KW-0812">Transmembrane</keyword>
<reference evidence="3" key="1">
    <citation type="journal article" date="2023" name="Mol. Phylogenet. Evol.">
        <title>Genome-scale phylogeny and comparative genomics of the fungal order Sordariales.</title>
        <authorList>
            <person name="Hensen N."/>
            <person name="Bonometti L."/>
            <person name="Westerberg I."/>
            <person name="Brannstrom I.O."/>
            <person name="Guillou S."/>
            <person name="Cros-Aarteil S."/>
            <person name="Calhoun S."/>
            <person name="Haridas S."/>
            <person name="Kuo A."/>
            <person name="Mondo S."/>
            <person name="Pangilinan J."/>
            <person name="Riley R."/>
            <person name="LaButti K."/>
            <person name="Andreopoulos B."/>
            <person name="Lipzen A."/>
            <person name="Chen C."/>
            <person name="Yan M."/>
            <person name="Daum C."/>
            <person name="Ng V."/>
            <person name="Clum A."/>
            <person name="Steindorff A."/>
            <person name="Ohm R.A."/>
            <person name="Martin F."/>
            <person name="Silar P."/>
            <person name="Natvig D.O."/>
            <person name="Lalanne C."/>
            <person name="Gautier V."/>
            <person name="Ament-Velasquez S.L."/>
            <person name="Kruys A."/>
            <person name="Hutchinson M.I."/>
            <person name="Powell A.J."/>
            <person name="Barry K."/>
            <person name="Miller A.N."/>
            <person name="Grigoriev I.V."/>
            <person name="Debuchy R."/>
            <person name="Gladieux P."/>
            <person name="Hiltunen Thoren M."/>
            <person name="Johannesson H."/>
        </authorList>
    </citation>
    <scope>NUCLEOTIDE SEQUENCE</scope>
    <source>
        <strain evidence="3">SMH4131-1</strain>
    </source>
</reference>
<keyword evidence="2" id="KW-0472">Membrane</keyword>
<accession>A0AAE0MA64</accession>
<protein>
    <submittedName>
        <fullName evidence="3">Uncharacterized protein</fullName>
    </submittedName>
</protein>
<evidence type="ECO:0000313" key="3">
    <source>
        <dbReference type="EMBL" id="KAK3324650.1"/>
    </source>
</evidence>
<keyword evidence="2" id="KW-1133">Transmembrane helix</keyword>
<dbReference type="EMBL" id="JAUEPO010000004">
    <property type="protein sequence ID" value="KAK3324650.1"/>
    <property type="molecule type" value="Genomic_DNA"/>
</dbReference>
<comment type="caution">
    <text evidence="3">The sequence shown here is derived from an EMBL/GenBank/DDBJ whole genome shotgun (WGS) entry which is preliminary data.</text>
</comment>